<proteinExistence type="predicted"/>
<sequence length="269" mass="29162">MQTLQVHSSNRQQPDQPLRPGVLRIVRHASGTVRVGDDSPGTLLLAQFCLDGRGLWLQVANGIRGIHVNGRPVRRMALLRAGDAVFADGLEVVVQGGCQSLAHAPEPSDTVVDDQRILLRGVGGQHHGRSFILDRTRVVGRATDADIVIDDPAFALRHARFERHGEQVLLRDLGSADGSMVNGVPVRHCWLQPGDQVVFDAQHRFVLEVPLVARAPVESGNDAEDADAGVEEAATTAPALRRSRRWPWLLLSALLLGAAISGLLWFGAR</sequence>
<feature type="transmembrane region" description="Helical" evidence="1">
    <location>
        <begin position="248"/>
        <end position="268"/>
    </location>
</feature>
<evidence type="ECO:0000259" key="2">
    <source>
        <dbReference type="PROSITE" id="PS50006"/>
    </source>
</evidence>
<dbReference type="Proteomes" id="UP001209922">
    <property type="component" value="Unassembled WGS sequence"/>
</dbReference>
<dbReference type="EMBL" id="JAPCHY010000011">
    <property type="protein sequence ID" value="MCW4473424.1"/>
    <property type="molecule type" value="Genomic_DNA"/>
</dbReference>
<dbReference type="InterPro" id="IPR008984">
    <property type="entry name" value="SMAD_FHA_dom_sf"/>
</dbReference>
<evidence type="ECO:0000313" key="4">
    <source>
        <dbReference type="Proteomes" id="UP001209922"/>
    </source>
</evidence>
<accession>A0ABT3JY93</accession>
<dbReference type="RefSeq" id="WP_265128410.1">
    <property type="nucleotide sequence ID" value="NZ_JAPCHY010000011.1"/>
</dbReference>
<dbReference type="SUPFAM" id="SSF49879">
    <property type="entry name" value="SMAD/FHA domain"/>
    <property type="match status" value="1"/>
</dbReference>
<keyword evidence="1" id="KW-0472">Membrane</keyword>
<feature type="domain" description="FHA" evidence="2">
    <location>
        <begin position="137"/>
        <end position="186"/>
    </location>
</feature>
<organism evidence="3 4">
    <name type="scientific">Xanthomonas chitinilytica</name>
    <dbReference type="NCBI Taxonomy" id="2989819"/>
    <lineage>
        <taxon>Bacteria</taxon>
        <taxon>Pseudomonadati</taxon>
        <taxon>Pseudomonadota</taxon>
        <taxon>Gammaproteobacteria</taxon>
        <taxon>Lysobacterales</taxon>
        <taxon>Lysobacteraceae</taxon>
        <taxon>Xanthomonas</taxon>
    </lineage>
</organism>
<dbReference type="SMART" id="SM00240">
    <property type="entry name" value="FHA"/>
    <property type="match status" value="1"/>
</dbReference>
<dbReference type="PROSITE" id="PS50006">
    <property type="entry name" value="FHA_DOMAIN"/>
    <property type="match status" value="1"/>
</dbReference>
<gene>
    <name evidence="3" type="ORF">OK345_13035</name>
</gene>
<dbReference type="CDD" id="cd00060">
    <property type="entry name" value="FHA"/>
    <property type="match status" value="1"/>
</dbReference>
<dbReference type="InterPro" id="IPR000253">
    <property type="entry name" value="FHA_dom"/>
</dbReference>
<keyword evidence="1" id="KW-1133">Transmembrane helix</keyword>
<dbReference type="Gene3D" id="2.60.200.20">
    <property type="match status" value="1"/>
</dbReference>
<evidence type="ECO:0000256" key="1">
    <source>
        <dbReference type="SAM" id="Phobius"/>
    </source>
</evidence>
<keyword evidence="4" id="KW-1185">Reference proteome</keyword>
<reference evidence="3 4" key="1">
    <citation type="submission" date="2022-10" db="EMBL/GenBank/DDBJ databases">
        <title>Xanthomonas sp. H13-6.</title>
        <authorList>
            <person name="Liu X."/>
            <person name="Deng Z."/>
            <person name="Jiang Y."/>
            <person name="Yu T."/>
            <person name="Ai J."/>
        </authorList>
    </citation>
    <scope>NUCLEOTIDE SEQUENCE [LARGE SCALE GENOMIC DNA]</scope>
    <source>
        <strain evidence="3 4">H13-6</strain>
    </source>
</reference>
<keyword evidence="1" id="KW-0812">Transmembrane</keyword>
<evidence type="ECO:0000313" key="3">
    <source>
        <dbReference type="EMBL" id="MCW4473424.1"/>
    </source>
</evidence>
<protein>
    <submittedName>
        <fullName evidence="3">FHA domain-containing protein</fullName>
    </submittedName>
</protein>
<comment type="caution">
    <text evidence="3">The sequence shown here is derived from an EMBL/GenBank/DDBJ whole genome shotgun (WGS) entry which is preliminary data.</text>
</comment>
<name>A0ABT3JY93_9XANT</name>
<dbReference type="Pfam" id="PF00498">
    <property type="entry name" value="FHA"/>
    <property type="match status" value="1"/>
</dbReference>